<name>A0ACB5T0Z7_AMBMO</name>
<protein>
    <submittedName>
        <fullName evidence="1">Unnamed protein product</fullName>
    </submittedName>
</protein>
<proteinExistence type="predicted"/>
<organism evidence="1 2">
    <name type="scientific">Ambrosiozyma monospora</name>
    <name type="common">Yeast</name>
    <name type="synonym">Endomycopsis monosporus</name>
    <dbReference type="NCBI Taxonomy" id="43982"/>
    <lineage>
        <taxon>Eukaryota</taxon>
        <taxon>Fungi</taxon>
        <taxon>Dikarya</taxon>
        <taxon>Ascomycota</taxon>
        <taxon>Saccharomycotina</taxon>
        <taxon>Pichiomycetes</taxon>
        <taxon>Pichiales</taxon>
        <taxon>Pichiaceae</taxon>
        <taxon>Ambrosiozyma</taxon>
    </lineage>
</organism>
<dbReference type="Proteomes" id="UP001165064">
    <property type="component" value="Unassembled WGS sequence"/>
</dbReference>
<keyword evidence="2" id="KW-1185">Reference proteome</keyword>
<sequence length="422" mass="49612">MFKCITRYTKFPKPLGQIHTFKRHFAKKTDSFPQENAEDTGRQMKSDLIQKLKERNESHKQHTQKEQSSDNNWLDVFYRDNSAEQTKRVDEIKEAFHRFSFPSEVENLMVSPNTSVLMEVNKLEDHYIKKMFQLKDEKLVKALGNIYHEILFQLNKYGNVDFKDADCEVVDSSQFSLSINKFITTLNSIEFGENGEVMDQDSKISELVKNYLALPVPRLMNLNHDQIAKFVDVAIEGFTVQECFQVAGSILKDIQESNNPLTYEEYERWIDKLYMAAQQNINEVRDAIDSVKDDLKHWKEELDMVIHNRALSFCLRHEEYDEFEIQLKNLQSSQHLPNRETLTLMMIYAAETQNFNCLLNVLLDFGIKGNHGLTYSFFPDDYAALFRSLIWLNQRDLAFFILNEISNTRTNYRKLMASEHAW</sequence>
<reference evidence="1" key="1">
    <citation type="submission" date="2023-04" db="EMBL/GenBank/DDBJ databases">
        <title>Ambrosiozyma monospora NBRC 10751.</title>
        <authorList>
            <person name="Ichikawa N."/>
            <person name="Sato H."/>
            <person name="Tonouchi N."/>
        </authorList>
    </citation>
    <scope>NUCLEOTIDE SEQUENCE</scope>
    <source>
        <strain evidence="1">NBRC 10751</strain>
    </source>
</reference>
<dbReference type="EMBL" id="BSXS01002157">
    <property type="protein sequence ID" value="GME78341.1"/>
    <property type="molecule type" value="Genomic_DNA"/>
</dbReference>
<comment type="caution">
    <text evidence="1">The sequence shown here is derived from an EMBL/GenBank/DDBJ whole genome shotgun (WGS) entry which is preliminary data.</text>
</comment>
<accession>A0ACB5T0Z7</accession>
<gene>
    <name evidence="1" type="ORF">Amon02_000340000</name>
</gene>
<evidence type="ECO:0000313" key="2">
    <source>
        <dbReference type="Proteomes" id="UP001165064"/>
    </source>
</evidence>
<evidence type="ECO:0000313" key="1">
    <source>
        <dbReference type="EMBL" id="GME78341.1"/>
    </source>
</evidence>